<reference evidence="1" key="2">
    <citation type="submission" date="2013-05" db="EMBL/GenBank/DDBJ databases">
        <authorList>
            <person name="Carter J.-M."/>
            <person name="Baker S.C."/>
            <person name="Pink R."/>
            <person name="Carter D.R.F."/>
            <person name="Collins A."/>
            <person name="Tomlin J."/>
            <person name="Gibbs M."/>
            <person name="Breuker C.J."/>
        </authorList>
    </citation>
    <scope>NUCLEOTIDE SEQUENCE</scope>
    <source>
        <tissue evidence="1">Ovary</tissue>
    </source>
</reference>
<reference evidence="1" key="1">
    <citation type="journal article" date="2013" name="BMC Genomics">
        <title>Unscrambling butterfly oogenesis.</title>
        <authorList>
            <person name="Carter J.M."/>
            <person name="Baker S.C."/>
            <person name="Pink R."/>
            <person name="Carter D.R."/>
            <person name="Collins A."/>
            <person name="Tomlin J."/>
            <person name="Gibbs M."/>
            <person name="Breuker C.J."/>
        </authorList>
    </citation>
    <scope>NUCLEOTIDE SEQUENCE</scope>
    <source>
        <tissue evidence="1">Ovary</tissue>
    </source>
</reference>
<evidence type="ECO:0008006" key="2">
    <source>
        <dbReference type="Google" id="ProtNLM"/>
    </source>
</evidence>
<organism evidence="1">
    <name type="scientific">Pararge aegeria</name>
    <name type="common">speckled wood butterfly</name>
    <dbReference type="NCBI Taxonomy" id="116150"/>
    <lineage>
        <taxon>Eukaryota</taxon>
        <taxon>Metazoa</taxon>
        <taxon>Ecdysozoa</taxon>
        <taxon>Arthropoda</taxon>
        <taxon>Hexapoda</taxon>
        <taxon>Insecta</taxon>
        <taxon>Pterygota</taxon>
        <taxon>Neoptera</taxon>
        <taxon>Endopterygota</taxon>
        <taxon>Lepidoptera</taxon>
        <taxon>Glossata</taxon>
        <taxon>Ditrysia</taxon>
        <taxon>Papilionoidea</taxon>
        <taxon>Nymphalidae</taxon>
        <taxon>Satyrinae</taxon>
        <taxon>Satyrini</taxon>
        <taxon>Parargina</taxon>
        <taxon>Pararge</taxon>
    </lineage>
</organism>
<evidence type="ECO:0000313" key="1">
    <source>
        <dbReference type="EMBL" id="JAA91693.1"/>
    </source>
</evidence>
<dbReference type="AlphaFoldDB" id="S4PNH0"/>
<proteinExistence type="predicted"/>
<sequence>MPLWGADLRAALSVGAPLVPPRDLAALRDDMLPTIDRRVTAIDHLCRIEEISCGVPPGSVLGPYLFRIYINGLSLATNPKTFQNI</sequence>
<protein>
    <recommendedName>
        <fullName evidence="2">Reverse transcriptase domain-containing protein</fullName>
    </recommendedName>
</protein>
<name>S4PNH0_9NEOP</name>
<accession>S4PNH0</accession>
<dbReference type="EMBL" id="GAIX01000867">
    <property type="protein sequence ID" value="JAA91693.1"/>
    <property type="molecule type" value="Transcribed_RNA"/>
</dbReference>